<evidence type="ECO:0000313" key="4">
    <source>
        <dbReference type="EMBL" id="KDN80721.1"/>
    </source>
</evidence>
<evidence type="ECO:0000313" key="5">
    <source>
        <dbReference type="Proteomes" id="UP000027178"/>
    </source>
</evidence>
<sequence length="169" mass="18595">MAHSDIPNNAHPRRRAGCLGIARDEAGRVLFVRTLYGRGLILPGGAATEGEWFDDAARREFAEETGLHVRLWALIAIDQVAADPGTGSCEGVNFVFDAGEFTEQQKADMRVPSGAVSEIADFEWVHPTEFDTHPDIAEYTARRVAQALDALKYGMWLPLLRHGRPVQPA</sequence>
<keyword evidence="2" id="KW-0378">Hydrolase</keyword>
<dbReference type="Pfam" id="PF00293">
    <property type="entry name" value="NUDIX"/>
    <property type="match status" value="1"/>
</dbReference>
<dbReference type="HOGENOM" id="CLU_116199_0_0_11"/>
<dbReference type="PROSITE" id="PS00893">
    <property type="entry name" value="NUDIX_BOX"/>
    <property type="match status" value="1"/>
</dbReference>
<dbReference type="EMBL" id="JNBY01000162">
    <property type="protein sequence ID" value="KDN80721.1"/>
    <property type="molecule type" value="Genomic_DNA"/>
</dbReference>
<proteinExistence type="predicted"/>
<keyword evidence="5" id="KW-1185">Reference proteome</keyword>
<accession>A0A066YRM6</accession>
<dbReference type="PANTHER" id="PTHR43046:SF14">
    <property type="entry name" value="MUTT_NUDIX FAMILY PROTEIN"/>
    <property type="match status" value="1"/>
</dbReference>
<dbReference type="PROSITE" id="PS51462">
    <property type="entry name" value="NUDIX"/>
    <property type="match status" value="1"/>
</dbReference>
<dbReference type="SUPFAM" id="SSF55811">
    <property type="entry name" value="Nudix"/>
    <property type="match status" value="1"/>
</dbReference>
<name>A0A066YRM6_9ACTN</name>
<gene>
    <name evidence="4" type="ORF">KCH_75010</name>
</gene>
<dbReference type="GO" id="GO:0016787">
    <property type="term" value="F:hydrolase activity"/>
    <property type="evidence" value="ECO:0007669"/>
    <property type="project" value="UniProtKB-KW"/>
</dbReference>
<dbReference type="Gene3D" id="3.90.79.10">
    <property type="entry name" value="Nucleoside Triphosphate Pyrophosphohydrolase"/>
    <property type="match status" value="1"/>
</dbReference>
<evidence type="ECO:0000259" key="3">
    <source>
        <dbReference type="PROSITE" id="PS51462"/>
    </source>
</evidence>
<dbReference type="Proteomes" id="UP000027178">
    <property type="component" value="Unassembled WGS sequence"/>
</dbReference>
<dbReference type="InterPro" id="IPR000086">
    <property type="entry name" value="NUDIX_hydrolase_dom"/>
</dbReference>
<evidence type="ECO:0000256" key="1">
    <source>
        <dbReference type="ARBA" id="ARBA00001946"/>
    </source>
</evidence>
<dbReference type="AlphaFoldDB" id="A0A066YRM6"/>
<protein>
    <recommendedName>
        <fullName evidence="3">Nudix hydrolase domain-containing protein</fullName>
    </recommendedName>
</protein>
<reference evidence="4 5" key="1">
    <citation type="submission" date="2014-05" db="EMBL/GenBank/DDBJ databases">
        <title>Draft Genome Sequence of Kitasatospora cheerisanensis KCTC 2395.</title>
        <authorList>
            <person name="Nam D.H."/>
        </authorList>
    </citation>
    <scope>NUCLEOTIDE SEQUENCE [LARGE SCALE GENOMIC DNA]</scope>
    <source>
        <strain evidence="4 5">KCTC 2395</strain>
    </source>
</reference>
<dbReference type="PANTHER" id="PTHR43046">
    <property type="entry name" value="GDP-MANNOSE MANNOSYL HYDROLASE"/>
    <property type="match status" value="1"/>
</dbReference>
<dbReference type="eggNOG" id="COG1051">
    <property type="taxonomic scope" value="Bacteria"/>
</dbReference>
<comment type="cofactor">
    <cofactor evidence="1">
        <name>Mg(2+)</name>
        <dbReference type="ChEBI" id="CHEBI:18420"/>
    </cofactor>
</comment>
<dbReference type="RefSeq" id="WP_051653796.1">
    <property type="nucleotide sequence ID" value="NZ_KK853997.1"/>
</dbReference>
<organism evidence="4 5">
    <name type="scientific">Kitasatospora cheerisanensis KCTC 2395</name>
    <dbReference type="NCBI Taxonomy" id="1348663"/>
    <lineage>
        <taxon>Bacteria</taxon>
        <taxon>Bacillati</taxon>
        <taxon>Actinomycetota</taxon>
        <taxon>Actinomycetes</taxon>
        <taxon>Kitasatosporales</taxon>
        <taxon>Streptomycetaceae</taxon>
        <taxon>Kitasatospora</taxon>
    </lineage>
</organism>
<dbReference type="InterPro" id="IPR020084">
    <property type="entry name" value="NUDIX_hydrolase_CS"/>
</dbReference>
<dbReference type="InterPro" id="IPR015797">
    <property type="entry name" value="NUDIX_hydrolase-like_dom_sf"/>
</dbReference>
<feature type="domain" description="Nudix hydrolase" evidence="3">
    <location>
        <begin position="12"/>
        <end position="149"/>
    </location>
</feature>
<evidence type="ECO:0000256" key="2">
    <source>
        <dbReference type="ARBA" id="ARBA00022801"/>
    </source>
</evidence>
<comment type="caution">
    <text evidence="4">The sequence shown here is derived from an EMBL/GenBank/DDBJ whole genome shotgun (WGS) entry which is preliminary data.</text>
</comment>
<dbReference type="PATRIC" id="fig|1348663.4.peg.7250"/>